<dbReference type="InterPro" id="IPR011050">
    <property type="entry name" value="Pectin_lyase_fold/virulence"/>
</dbReference>
<keyword evidence="4" id="KW-1185">Reference proteome</keyword>
<dbReference type="RefSeq" id="WP_289455407.1">
    <property type="nucleotide sequence ID" value="NZ_JAUCGQ010000001.1"/>
</dbReference>
<dbReference type="PANTHER" id="PTHR46182:SF2">
    <property type="entry name" value="FI19480P1"/>
    <property type="match status" value="1"/>
</dbReference>
<name>A0ABT7SJ32_9CELL</name>
<feature type="signal peptide" evidence="1">
    <location>
        <begin position="1"/>
        <end position="34"/>
    </location>
</feature>
<dbReference type="InterPro" id="IPR039448">
    <property type="entry name" value="Beta_helix"/>
</dbReference>
<dbReference type="Pfam" id="PF13229">
    <property type="entry name" value="Beta_helix"/>
    <property type="match status" value="1"/>
</dbReference>
<evidence type="ECO:0000256" key="1">
    <source>
        <dbReference type="SAM" id="SignalP"/>
    </source>
</evidence>
<dbReference type="InterPro" id="IPR013783">
    <property type="entry name" value="Ig-like_fold"/>
</dbReference>
<feature type="domain" description="PKD" evidence="2">
    <location>
        <begin position="515"/>
        <end position="603"/>
    </location>
</feature>
<dbReference type="Gene3D" id="2.60.40.10">
    <property type="entry name" value="Immunoglobulins"/>
    <property type="match status" value="4"/>
</dbReference>
<accession>A0ABT7SJ32</accession>
<dbReference type="PROSITE" id="PS50093">
    <property type="entry name" value="PKD"/>
    <property type="match status" value="4"/>
</dbReference>
<organism evidence="3 4">
    <name type="scientific">Cellulomonas alba</name>
    <dbReference type="NCBI Taxonomy" id="3053467"/>
    <lineage>
        <taxon>Bacteria</taxon>
        <taxon>Bacillati</taxon>
        <taxon>Actinomycetota</taxon>
        <taxon>Actinomycetes</taxon>
        <taxon>Micrococcales</taxon>
        <taxon>Cellulomonadaceae</taxon>
        <taxon>Cellulomonas</taxon>
    </lineage>
</organism>
<protein>
    <submittedName>
        <fullName evidence="3">PKD domain-containing protein</fullName>
    </submittedName>
</protein>
<feature type="chain" id="PRO_5046783690" evidence="1">
    <location>
        <begin position="35"/>
        <end position="1074"/>
    </location>
</feature>
<dbReference type="CDD" id="cd00146">
    <property type="entry name" value="PKD"/>
    <property type="match status" value="4"/>
</dbReference>
<dbReference type="InterPro" id="IPR006626">
    <property type="entry name" value="PbH1"/>
</dbReference>
<dbReference type="SUPFAM" id="SSF51126">
    <property type="entry name" value="Pectin lyase-like"/>
    <property type="match status" value="1"/>
</dbReference>
<dbReference type="SMART" id="SM00089">
    <property type="entry name" value="PKD"/>
    <property type="match status" value="4"/>
</dbReference>
<evidence type="ECO:0000259" key="2">
    <source>
        <dbReference type="PROSITE" id="PS50093"/>
    </source>
</evidence>
<keyword evidence="1" id="KW-0732">Signal</keyword>
<dbReference type="InterPro" id="IPR012334">
    <property type="entry name" value="Pectin_lyas_fold"/>
</dbReference>
<feature type="domain" description="PKD" evidence="2">
    <location>
        <begin position="347"/>
        <end position="433"/>
    </location>
</feature>
<dbReference type="Pfam" id="PF18911">
    <property type="entry name" value="PKD_4"/>
    <property type="match status" value="4"/>
</dbReference>
<comment type="caution">
    <text evidence="3">The sequence shown here is derived from an EMBL/GenBank/DDBJ whole genome shotgun (WGS) entry which is preliminary data.</text>
</comment>
<dbReference type="InterPro" id="IPR000601">
    <property type="entry name" value="PKD_dom"/>
</dbReference>
<dbReference type="InterPro" id="IPR022409">
    <property type="entry name" value="PKD/Chitinase_dom"/>
</dbReference>
<evidence type="ECO:0000313" key="4">
    <source>
        <dbReference type="Proteomes" id="UP001529338"/>
    </source>
</evidence>
<dbReference type="InterPro" id="IPR029865">
    <property type="entry name" value="KIAA0319-like"/>
</dbReference>
<reference evidence="3 4" key="1">
    <citation type="submission" date="2023-06" db="EMBL/GenBank/DDBJ databases">
        <title>Cellulomonas sp. MW4 Whole genome sequence.</title>
        <authorList>
            <person name="Park S."/>
        </authorList>
    </citation>
    <scope>NUCLEOTIDE SEQUENCE [LARGE SCALE GENOMIC DNA]</scope>
    <source>
        <strain evidence="3 4">MW4</strain>
    </source>
</reference>
<evidence type="ECO:0000313" key="3">
    <source>
        <dbReference type="EMBL" id="MDM7855569.1"/>
    </source>
</evidence>
<dbReference type="SUPFAM" id="SSF49299">
    <property type="entry name" value="PKD domain"/>
    <property type="match status" value="4"/>
</dbReference>
<dbReference type="PANTHER" id="PTHR46182">
    <property type="entry name" value="FI19480P1"/>
    <property type="match status" value="1"/>
</dbReference>
<dbReference type="Gene3D" id="2.160.20.10">
    <property type="entry name" value="Single-stranded right-handed beta-helix, Pectin lyase-like"/>
    <property type="match status" value="1"/>
</dbReference>
<dbReference type="InterPro" id="IPR035986">
    <property type="entry name" value="PKD_dom_sf"/>
</dbReference>
<dbReference type="EMBL" id="JAUCGQ010000001">
    <property type="protein sequence ID" value="MDM7855569.1"/>
    <property type="molecule type" value="Genomic_DNA"/>
</dbReference>
<proteinExistence type="predicted"/>
<gene>
    <name evidence="3" type="ORF">QRT04_11580</name>
</gene>
<feature type="domain" description="PKD" evidence="2">
    <location>
        <begin position="431"/>
        <end position="511"/>
    </location>
</feature>
<feature type="domain" description="PKD" evidence="2">
    <location>
        <begin position="267"/>
        <end position="342"/>
    </location>
</feature>
<dbReference type="Proteomes" id="UP001529338">
    <property type="component" value="Unassembled WGS sequence"/>
</dbReference>
<sequence length="1074" mass="109212">MSTPKSVQVCTRSLFAAAVTAGLVVTLTPGAAHAATTTATVNATTAQRETYPTIATDSFTRTSGSGWGSAETGGSWVQNGAASQYTVDGKVGSLSVARAGSTISSYLSGVSATDTDTTITFSADKAQTGSGTHLLVSGRHIGSLDYAAKIRLNADGTATLALVDGTTTLAAVNLPGTYAANDQITVRLQVFGTSPTTVRAKAWRTGSTEPTSWQVSTTSSTSGLQAKGTVGVSAYLSGNVTNAPIAYRFDDLKVTTAQPVLVPNAVPTAKVASKVSDLAAHLDGSASTDSDGTIASYTWNFGDGTTGTGAVVDHAYAKAGTYTASLTVTDNDGDSASASTQVVAVAPNQAPVASFTAKTTDLTAAVDGSGSSDPDGKVASYAWDFGDGSTGTGAAATHAYAKAGTYTVKLTVTDDRGATASTTNTVTAVAPNQAPVSSFTASTKDLTATLDGTGSSDPDGKVASYAWSFGDGSTGTGSTATHTYAKAGTYTVTLAVTDDRGATTSSSKTVTAVEPNKAPLASFTASAQDLTASVDASGSSDPDGSIASYAWDFGDGATGTGSKATHAYAKAGTYTVTLTVTDDAGAKTSSTSSVTVTAPVASSTLAKDDFSTARSNGWGDAQTGGTWTLAGAASNYSVSGSSGRQVITTAGSTRTASLTSVSSTDTNTTVTIAADKATAGGASQMTVIGRQVGTDSYAARIKWNADGTTQLSAMENGTALSTASLAAYKAGDQLNVRLEVTGTSPTTVRAKVWAAGSAEPTAWQVSGTGSLASLQKAGYVGLSSYMSSSASVAPLTVSYRDLKVTGTSDQNLGGGTEKPEVKPGYGVPEGTTIQKTVDGNLTITDDNTVIDGWDIRGYVTIKAKNVLIKNSYIRGTAVPQVNDLLRVQGDAYSVTVENSTLAAQTESANQDGVKGWNFTLRGVDISHVIDPIHIHGPNVLIENSWLHDNSHYEQDPNWNNTPSHDDSIQIQQGSNITIRNNTIQGSHNAAVMLTQDAGAVSNLTISGNSIDNGACSINIKDASIGAPKNVSITDNTFGRGQVYKNCAVRVPTAYALTMTNNVWVDGGIVARTNI</sequence>
<dbReference type="SMART" id="SM00710">
    <property type="entry name" value="PbH1"/>
    <property type="match status" value="4"/>
</dbReference>